<dbReference type="STRING" id="644352.J3NHU3"/>
<dbReference type="Proteomes" id="UP000006039">
    <property type="component" value="Unassembled WGS sequence"/>
</dbReference>
<gene>
    <name evidence="7" type="primary">20341288</name>
    <name evidence="6" type="ORF">GGTG_00830</name>
</gene>
<dbReference type="eggNOG" id="KOG4120">
    <property type="taxonomic scope" value="Eukaryota"/>
</dbReference>
<dbReference type="VEuPathDB" id="FungiDB:GGTG_00830"/>
<dbReference type="GO" id="GO:0006285">
    <property type="term" value="P:base-excision repair, AP site formation"/>
    <property type="evidence" value="ECO:0007669"/>
    <property type="project" value="InterPro"/>
</dbReference>
<evidence type="ECO:0000313" key="7">
    <source>
        <dbReference type="EnsemblFungi" id="EJT80836"/>
    </source>
</evidence>
<dbReference type="SMART" id="SM00987">
    <property type="entry name" value="UreE_C"/>
    <property type="match status" value="1"/>
</dbReference>
<keyword evidence="2" id="KW-0378">Hydrolase</keyword>
<evidence type="ECO:0000256" key="1">
    <source>
        <dbReference type="ARBA" id="ARBA00022763"/>
    </source>
</evidence>
<dbReference type="GeneID" id="20341288"/>
<protein>
    <submittedName>
        <fullName evidence="6">G/U mismatch-specific uracil DNA glycosylase</fullName>
    </submittedName>
</protein>
<dbReference type="RefSeq" id="XP_009216845.1">
    <property type="nucleotide sequence ID" value="XM_009218581.1"/>
</dbReference>
<dbReference type="SMART" id="SM00986">
    <property type="entry name" value="UDG"/>
    <property type="match status" value="1"/>
</dbReference>
<reference evidence="8" key="1">
    <citation type="submission" date="2010-07" db="EMBL/GenBank/DDBJ databases">
        <title>The genome sequence of Gaeumannomyces graminis var. tritici strain R3-111a-1.</title>
        <authorList>
            <consortium name="The Broad Institute Genome Sequencing Platform"/>
            <person name="Ma L.-J."/>
            <person name="Dead R."/>
            <person name="Young S."/>
            <person name="Zeng Q."/>
            <person name="Koehrsen M."/>
            <person name="Alvarado L."/>
            <person name="Berlin A."/>
            <person name="Chapman S.B."/>
            <person name="Chen Z."/>
            <person name="Freedman E."/>
            <person name="Gellesch M."/>
            <person name="Goldberg J."/>
            <person name="Griggs A."/>
            <person name="Gujja S."/>
            <person name="Heilman E.R."/>
            <person name="Heiman D."/>
            <person name="Hepburn T."/>
            <person name="Howarth C."/>
            <person name="Jen D."/>
            <person name="Larson L."/>
            <person name="Mehta T."/>
            <person name="Neiman D."/>
            <person name="Pearson M."/>
            <person name="Roberts A."/>
            <person name="Saif S."/>
            <person name="Shea T."/>
            <person name="Shenoy N."/>
            <person name="Sisk P."/>
            <person name="Stolte C."/>
            <person name="Sykes S."/>
            <person name="Walk T."/>
            <person name="White J."/>
            <person name="Yandava C."/>
            <person name="Haas B."/>
            <person name="Nusbaum C."/>
            <person name="Birren B."/>
        </authorList>
    </citation>
    <scope>NUCLEOTIDE SEQUENCE [LARGE SCALE GENOMIC DNA]</scope>
    <source>
        <strain evidence="8">R3-111a-1</strain>
    </source>
</reference>
<dbReference type="AlphaFoldDB" id="J3NHU3"/>
<evidence type="ECO:0000256" key="4">
    <source>
        <dbReference type="SAM" id="MobiDB-lite"/>
    </source>
</evidence>
<dbReference type="GO" id="GO:0008263">
    <property type="term" value="F:pyrimidine-specific mismatch base pair DNA N-glycosylase activity"/>
    <property type="evidence" value="ECO:0007669"/>
    <property type="project" value="TreeGrafter"/>
</dbReference>
<evidence type="ECO:0000256" key="2">
    <source>
        <dbReference type="ARBA" id="ARBA00022801"/>
    </source>
</evidence>
<accession>J3NHU3</accession>
<dbReference type="Gene3D" id="3.40.470.10">
    <property type="entry name" value="Uracil-DNA glycosylase-like domain"/>
    <property type="match status" value="1"/>
</dbReference>
<dbReference type="CDD" id="cd10028">
    <property type="entry name" value="UDG-F2_TDG_MUG"/>
    <property type="match status" value="1"/>
</dbReference>
<sequence>MAAEPEDEPLPTSPSRSPSFKGHLKLGDFAYKDVPQATRRSARLLGFQAPKGTQTVAKPDGESTAASTSPGGPSTAGPSERKRRRTEDTGGDAAEDAPEKKDESKDATSLAPMFLKGAARSARSLAIMTKRQKTRAAAPSDGGKNGSGYAPPSTYAHLSGVPDALAPGLLVMFVGLNPGVQTARTGHAYAHPTNLFWRLMHTSGMTTRLCSPSEHLDMPRLFRLGLTNIVARPSRSGAELAHRELDAGVAVLEAKARRFRPEAVCMVGKGIWESVWRVRHGRAIRKTEFSYGWQPESENMGTAAGVAKAVAAANSVDPSFVSADLVGEGMEEAEGAADWGGARMFVATSTSGLAATLPLVEKERIWRELGVWVEQRRAEREAAAAAEA</sequence>
<evidence type="ECO:0000313" key="6">
    <source>
        <dbReference type="EMBL" id="EJT80836.1"/>
    </source>
</evidence>
<reference evidence="6" key="3">
    <citation type="submission" date="2010-09" db="EMBL/GenBank/DDBJ databases">
        <title>Annotation of Gaeumannomyces graminis var. tritici R3-111a-1.</title>
        <authorList>
            <consortium name="The Broad Institute Genome Sequencing Platform"/>
            <person name="Ma L.-J."/>
            <person name="Dead R."/>
            <person name="Young S.K."/>
            <person name="Zeng Q."/>
            <person name="Gargeya S."/>
            <person name="Fitzgerald M."/>
            <person name="Haas B."/>
            <person name="Abouelleil A."/>
            <person name="Alvarado L."/>
            <person name="Arachchi H.M."/>
            <person name="Berlin A."/>
            <person name="Brown A."/>
            <person name="Chapman S.B."/>
            <person name="Chen Z."/>
            <person name="Dunbar C."/>
            <person name="Freedman E."/>
            <person name="Gearin G."/>
            <person name="Gellesch M."/>
            <person name="Goldberg J."/>
            <person name="Griggs A."/>
            <person name="Gujja S."/>
            <person name="Heiman D."/>
            <person name="Howarth C."/>
            <person name="Larson L."/>
            <person name="Lui A."/>
            <person name="MacDonald P.J.P."/>
            <person name="Mehta T."/>
            <person name="Montmayeur A."/>
            <person name="Murphy C."/>
            <person name="Neiman D."/>
            <person name="Pearson M."/>
            <person name="Priest M."/>
            <person name="Roberts A."/>
            <person name="Saif S."/>
            <person name="Shea T."/>
            <person name="Shenoy N."/>
            <person name="Sisk P."/>
            <person name="Stolte C."/>
            <person name="Sykes S."/>
            <person name="Yandava C."/>
            <person name="Wortman J."/>
            <person name="Nusbaum C."/>
            <person name="Birren B."/>
        </authorList>
    </citation>
    <scope>NUCLEOTIDE SEQUENCE</scope>
    <source>
        <strain evidence="6">R3-111a-1</strain>
    </source>
</reference>
<reference evidence="7" key="4">
    <citation type="journal article" date="2015" name="G3 (Bethesda)">
        <title>Genome sequences of three phytopathogenic species of the Magnaporthaceae family of fungi.</title>
        <authorList>
            <person name="Okagaki L.H."/>
            <person name="Nunes C.C."/>
            <person name="Sailsbery J."/>
            <person name="Clay B."/>
            <person name="Brown D."/>
            <person name="John T."/>
            <person name="Oh Y."/>
            <person name="Young N."/>
            <person name="Fitzgerald M."/>
            <person name="Haas B.J."/>
            <person name="Zeng Q."/>
            <person name="Young S."/>
            <person name="Adiconis X."/>
            <person name="Fan L."/>
            <person name="Levin J.Z."/>
            <person name="Mitchell T.K."/>
            <person name="Okubara P.A."/>
            <person name="Farman M.L."/>
            <person name="Kohn L.M."/>
            <person name="Birren B."/>
            <person name="Ma L.-J."/>
            <person name="Dean R.A."/>
        </authorList>
    </citation>
    <scope>NUCLEOTIDE SEQUENCE</scope>
    <source>
        <strain evidence="7">R3-111a-1</strain>
    </source>
</reference>
<feature type="domain" description="Uracil-DNA glycosylase-like" evidence="5">
    <location>
        <begin position="162"/>
        <end position="370"/>
    </location>
</feature>
<dbReference type="InterPro" id="IPR015637">
    <property type="entry name" value="MUG/TDG"/>
</dbReference>
<dbReference type="EnsemblFungi" id="EJT80836">
    <property type="protein sequence ID" value="EJT80836"/>
    <property type="gene ID" value="GGTG_00830"/>
</dbReference>
<dbReference type="PANTHER" id="PTHR12159">
    <property type="entry name" value="G/T AND G/U MISMATCH-SPECIFIC DNA GLYCOSYLASE"/>
    <property type="match status" value="1"/>
</dbReference>
<keyword evidence="3" id="KW-0234">DNA repair</keyword>
<dbReference type="InterPro" id="IPR005122">
    <property type="entry name" value="Uracil-DNA_glycosylase-like"/>
</dbReference>
<dbReference type="HOGENOM" id="CLU_042829_1_2_1"/>
<dbReference type="GO" id="GO:0004844">
    <property type="term" value="F:uracil DNA N-glycosylase activity"/>
    <property type="evidence" value="ECO:0007669"/>
    <property type="project" value="TreeGrafter"/>
</dbReference>
<dbReference type="EMBL" id="GL385395">
    <property type="protein sequence ID" value="EJT80836.1"/>
    <property type="molecule type" value="Genomic_DNA"/>
</dbReference>
<dbReference type="Pfam" id="PF03167">
    <property type="entry name" value="UDG"/>
    <property type="match status" value="1"/>
</dbReference>
<evidence type="ECO:0000256" key="3">
    <source>
        <dbReference type="ARBA" id="ARBA00023204"/>
    </source>
</evidence>
<feature type="compositionally biased region" description="Basic and acidic residues" evidence="4">
    <location>
        <begin position="97"/>
        <end position="106"/>
    </location>
</feature>
<feature type="region of interest" description="Disordered" evidence="4">
    <location>
        <begin position="1"/>
        <end position="24"/>
    </location>
</feature>
<feature type="region of interest" description="Disordered" evidence="4">
    <location>
        <begin position="129"/>
        <end position="149"/>
    </location>
</feature>
<feature type="region of interest" description="Disordered" evidence="4">
    <location>
        <begin position="42"/>
        <end position="111"/>
    </location>
</feature>
<reference evidence="7" key="5">
    <citation type="submission" date="2018-04" db="UniProtKB">
        <authorList>
            <consortium name="EnsemblFungi"/>
        </authorList>
    </citation>
    <scope>IDENTIFICATION</scope>
    <source>
        <strain evidence="7">R3-111a-1</strain>
    </source>
</reference>
<name>J3NHU3_GAET3</name>
<dbReference type="SUPFAM" id="SSF52141">
    <property type="entry name" value="Uracil-DNA glycosylase-like"/>
    <property type="match status" value="1"/>
</dbReference>
<reference evidence="6" key="2">
    <citation type="submission" date="2010-07" db="EMBL/GenBank/DDBJ databases">
        <authorList>
            <consortium name="The Broad Institute Genome Sequencing Platform"/>
            <consortium name="Broad Institute Genome Sequencing Center for Infectious Disease"/>
            <person name="Ma L.-J."/>
            <person name="Dead R."/>
            <person name="Young S."/>
            <person name="Zeng Q."/>
            <person name="Koehrsen M."/>
            <person name="Alvarado L."/>
            <person name="Berlin A."/>
            <person name="Chapman S.B."/>
            <person name="Chen Z."/>
            <person name="Freedman E."/>
            <person name="Gellesch M."/>
            <person name="Goldberg J."/>
            <person name="Griggs A."/>
            <person name="Gujja S."/>
            <person name="Heilman E.R."/>
            <person name="Heiman D."/>
            <person name="Hepburn T."/>
            <person name="Howarth C."/>
            <person name="Jen D."/>
            <person name="Larson L."/>
            <person name="Mehta T."/>
            <person name="Neiman D."/>
            <person name="Pearson M."/>
            <person name="Roberts A."/>
            <person name="Saif S."/>
            <person name="Shea T."/>
            <person name="Shenoy N."/>
            <person name="Sisk P."/>
            <person name="Stolte C."/>
            <person name="Sykes S."/>
            <person name="Walk T."/>
            <person name="White J."/>
            <person name="Yandava C."/>
            <person name="Haas B."/>
            <person name="Nusbaum C."/>
            <person name="Birren B."/>
        </authorList>
    </citation>
    <scope>NUCLEOTIDE SEQUENCE</scope>
    <source>
        <strain evidence="6">R3-111a-1</strain>
    </source>
</reference>
<organism evidence="6">
    <name type="scientific">Gaeumannomyces tritici (strain R3-111a-1)</name>
    <name type="common">Wheat and barley take-all root rot fungus</name>
    <name type="synonym">Gaeumannomyces graminis var. tritici</name>
    <dbReference type="NCBI Taxonomy" id="644352"/>
    <lineage>
        <taxon>Eukaryota</taxon>
        <taxon>Fungi</taxon>
        <taxon>Dikarya</taxon>
        <taxon>Ascomycota</taxon>
        <taxon>Pezizomycotina</taxon>
        <taxon>Sordariomycetes</taxon>
        <taxon>Sordariomycetidae</taxon>
        <taxon>Magnaporthales</taxon>
        <taxon>Magnaporthaceae</taxon>
        <taxon>Gaeumannomyces</taxon>
    </lineage>
</organism>
<evidence type="ECO:0000259" key="5">
    <source>
        <dbReference type="SMART" id="SM00986"/>
    </source>
</evidence>
<evidence type="ECO:0000313" key="8">
    <source>
        <dbReference type="Proteomes" id="UP000006039"/>
    </source>
</evidence>
<dbReference type="OrthoDB" id="565731at2759"/>
<proteinExistence type="predicted"/>
<keyword evidence="1" id="KW-0227">DNA damage</keyword>
<keyword evidence="8" id="KW-1185">Reference proteome</keyword>
<dbReference type="InterPro" id="IPR036895">
    <property type="entry name" value="Uracil-DNA_glycosylase-like_sf"/>
</dbReference>
<dbReference type="PANTHER" id="PTHR12159:SF9">
    <property type="entry name" value="G_T MISMATCH-SPECIFIC THYMINE DNA GLYCOSYLASE"/>
    <property type="match status" value="1"/>
</dbReference>